<dbReference type="InterPro" id="IPR001236">
    <property type="entry name" value="Lactate/malate_DH_N"/>
</dbReference>
<dbReference type="SUPFAM" id="SSF51735">
    <property type="entry name" value="NAD(P)-binding Rossmann-fold domains"/>
    <property type="match status" value="1"/>
</dbReference>
<dbReference type="PRINTS" id="PR00086">
    <property type="entry name" value="LLDHDRGNASE"/>
</dbReference>
<dbReference type="InterPro" id="IPR022383">
    <property type="entry name" value="Lactate/malate_DH_C"/>
</dbReference>
<dbReference type="OrthoDB" id="9802969at2"/>
<evidence type="ECO:0000256" key="4">
    <source>
        <dbReference type="RuleBase" id="RU003369"/>
    </source>
</evidence>
<feature type="domain" description="Lactate/malate dehydrogenase N-terminal" evidence="5">
    <location>
        <begin position="4"/>
        <end position="137"/>
    </location>
</feature>
<evidence type="ECO:0000256" key="1">
    <source>
        <dbReference type="ARBA" id="ARBA00006054"/>
    </source>
</evidence>
<proteinExistence type="inferred from homology"/>
<dbReference type="SUPFAM" id="SSF56327">
    <property type="entry name" value="LDH C-terminal domain-like"/>
    <property type="match status" value="1"/>
</dbReference>
<comment type="similarity">
    <text evidence="1">Belongs to the LDH/MDH superfamily. LDH family.</text>
</comment>
<organism evidence="7 8">
    <name type="scientific">Limosilactobacillus coleohominis 101-4-CHN</name>
    <dbReference type="NCBI Taxonomy" id="575594"/>
    <lineage>
        <taxon>Bacteria</taxon>
        <taxon>Bacillati</taxon>
        <taxon>Bacillota</taxon>
        <taxon>Bacilli</taxon>
        <taxon>Lactobacillales</taxon>
        <taxon>Lactobacillaceae</taxon>
        <taxon>Limosilactobacillus</taxon>
    </lineage>
</organism>
<dbReference type="Gene3D" id="3.90.110.10">
    <property type="entry name" value="Lactate dehydrogenase/glycoside hydrolase, family 4, C-terminal"/>
    <property type="match status" value="1"/>
</dbReference>
<dbReference type="Proteomes" id="UP000003987">
    <property type="component" value="Unassembled WGS sequence"/>
</dbReference>
<feature type="binding site" evidence="3">
    <location>
        <position position="33"/>
    </location>
    <ligand>
        <name>NAD(+)</name>
        <dbReference type="ChEBI" id="CHEBI:57540"/>
    </ligand>
</feature>
<dbReference type="eggNOG" id="COG0039">
    <property type="taxonomic scope" value="Bacteria"/>
</dbReference>
<dbReference type="InterPro" id="IPR001557">
    <property type="entry name" value="L-lactate/malate_DH"/>
</dbReference>
<dbReference type="InterPro" id="IPR015955">
    <property type="entry name" value="Lactate_DH/Glyco_Ohase_4_C"/>
</dbReference>
<dbReference type="PROSITE" id="PS00228">
    <property type="entry name" value="TUBULIN_B_AUTOREG"/>
    <property type="match status" value="1"/>
</dbReference>
<dbReference type="AlphaFoldDB" id="C7XW14"/>
<evidence type="ECO:0000313" key="8">
    <source>
        <dbReference type="Proteomes" id="UP000003987"/>
    </source>
</evidence>
<dbReference type="PANTHER" id="PTHR43128">
    <property type="entry name" value="L-2-HYDROXYCARBOXYLATE DEHYDROGENASE (NAD(P)(+))"/>
    <property type="match status" value="1"/>
</dbReference>
<dbReference type="Gene3D" id="3.40.50.720">
    <property type="entry name" value="NAD(P)-binding Rossmann-like Domain"/>
    <property type="match status" value="1"/>
</dbReference>
<evidence type="ECO:0000256" key="3">
    <source>
        <dbReference type="PIRSR" id="PIRSR000102-3"/>
    </source>
</evidence>
<gene>
    <name evidence="7" type="ORF">HMPREF0501_00908</name>
</gene>
<dbReference type="Pfam" id="PF00056">
    <property type="entry name" value="Ldh_1_N"/>
    <property type="match status" value="1"/>
</dbReference>
<feature type="binding site" evidence="3">
    <location>
        <position position="90"/>
    </location>
    <ligand>
        <name>NAD(+)</name>
        <dbReference type="ChEBI" id="CHEBI:57540"/>
    </ligand>
</feature>
<dbReference type="STRING" id="575594.HMPREF0501_00908"/>
<keyword evidence="8" id="KW-1185">Reference proteome</keyword>
<dbReference type="PANTHER" id="PTHR43128:SF31">
    <property type="entry name" value="L-LACTATE DEHYDROGENASE"/>
    <property type="match status" value="1"/>
</dbReference>
<dbReference type="InterPro" id="IPR036291">
    <property type="entry name" value="NAD(P)-bd_dom_sf"/>
</dbReference>
<dbReference type="Pfam" id="PF02866">
    <property type="entry name" value="Ldh_1_C"/>
    <property type="match status" value="1"/>
</dbReference>
<evidence type="ECO:0000313" key="7">
    <source>
        <dbReference type="EMBL" id="EEU30530.1"/>
    </source>
</evidence>
<dbReference type="PIRSF" id="PIRSF000102">
    <property type="entry name" value="Lac_mal_DH"/>
    <property type="match status" value="1"/>
</dbReference>
<dbReference type="HOGENOM" id="CLU_045401_2_2_9"/>
<evidence type="ECO:0000256" key="2">
    <source>
        <dbReference type="PIRSR" id="PIRSR000102-1"/>
    </source>
</evidence>
<feature type="active site" description="Proton acceptor" evidence="2">
    <location>
        <position position="170"/>
    </location>
</feature>
<dbReference type="InterPro" id="IPR013838">
    <property type="entry name" value="Beta-tubulin_BS"/>
</dbReference>
<evidence type="ECO:0000259" key="5">
    <source>
        <dbReference type="Pfam" id="PF00056"/>
    </source>
</evidence>
<dbReference type="GO" id="GO:0004459">
    <property type="term" value="F:L-lactate dehydrogenase (NAD+) activity"/>
    <property type="evidence" value="ECO:0007669"/>
    <property type="project" value="TreeGrafter"/>
</dbReference>
<feature type="binding site" evidence="3">
    <location>
        <begin position="8"/>
        <end position="13"/>
    </location>
    <ligand>
        <name>NAD(+)</name>
        <dbReference type="ChEBI" id="CHEBI:57540"/>
    </ligand>
</feature>
<dbReference type="RefSeq" id="WP_006916726.1">
    <property type="nucleotide sequence ID" value="NZ_GG698803.1"/>
</dbReference>
<reference evidence="7 8" key="1">
    <citation type="submission" date="2009-06" db="EMBL/GenBank/DDBJ databases">
        <title>The Genome Sequence of Lactobacillus coleohominis strain 101-4-CHN.</title>
        <authorList>
            <consortium name="The Broad Institute Genome Sequencing Platform"/>
            <person name="Ward D."/>
            <person name="Young S.K."/>
            <person name="Zeng Q."/>
            <person name="Koehrsen M."/>
            <person name="Alvarado L."/>
            <person name="Berlin A."/>
            <person name="Borenstein D."/>
            <person name="Chen Z."/>
            <person name="Engels R."/>
            <person name="Freedman E."/>
            <person name="Gellesch M."/>
            <person name="Goldberg J."/>
            <person name="Griggs A."/>
            <person name="Gujja S."/>
            <person name="Heiman D."/>
            <person name="Hepburn T."/>
            <person name="Howarth C."/>
            <person name="Jen D."/>
            <person name="Larson L."/>
            <person name="Lewis B."/>
            <person name="Mehta T."/>
            <person name="Park D."/>
            <person name="Pearson M."/>
            <person name="Roberts A."/>
            <person name="Saif S."/>
            <person name="Shea T."/>
            <person name="Shenoy N."/>
            <person name="Sisk P."/>
            <person name="Stolte C."/>
            <person name="Sykes S."/>
            <person name="Walk T."/>
            <person name="White J."/>
            <person name="Yandava C."/>
            <person name="Liu Y."/>
            <person name="Xu Q."/>
            <person name="Lander E."/>
            <person name="Nusbaum C."/>
            <person name="Galagan J."/>
            <person name="Birren B."/>
        </authorList>
    </citation>
    <scope>NUCLEOTIDE SEQUENCE [LARGE SCALE GENOMIC DNA]</scope>
    <source>
        <strain evidence="7 8">101-4-CHN</strain>
    </source>
</reference>
<sequence length="302" mass="33208">MREIVIIGVGQVGSALAAQLLATHQVDRLTLLDENDERVVGLQNDLQAGWPTAEIKTQDWSSLHTADVIITAFGNQQQLQENRFGELTVNARAVHQMAKQVREADPQGIVLNLANPNEALTALIQQEWLLAPKQVIGLGTVVDTARLKLAIQNASQQNVHSIEGYVYGQHDGNLVTAWSTVRVNGQTIDQPIYGKKLDDHELTVQAKLNGFYALRGLGSDWNAVVAWTLRVLQAIFTNSNATFSLAVNQPQFDGYVSYPVQLNRQGVGNYVLLPLYPLETEQIKVAANAIQQQLAAMQNVLN</sequence>
<feature type="domain" description="Lactate/malate dehydrogenase C-terminal" evidence="6">
    <location>
        <begin position="140"/>
        <end position="295"/>
    </location>
</feature>
<dbReference type="GO" id="GO:0006089">
    <property type="term" value="P:lactate metabolic process"/>
    <property type="evidence" value="ECO:0007669"/>
    <property type="project" value="TreeGrafter"/>
</dbReference>
<protein>
    <submittedName>
        <fullName evidence="7">Lactate/malate dehydrogenase, NAD binding domain protein</fullName>
    </submittedName>
</protein>
<keyword evidence="4" id="KW-0560">Oxidoreductase</keyword>
<keyword evidence="3" id="KW-0520">NAD</keyword>
<dbReference type="EMBL" id="GG698803">
    <property type="protein sequence ID" value="EEU30530.1"/>
    <property type="molecule type" value="Genomic_DNA"/>
</dbReference>
<evidence type="ECO:0000259" key="6">
    <source>
        <dbReference type="Pfam" id="PF02866"/>
    </source>
</evidence>
<name>C7XW14_9LACO</name>
<accession>C7XW14</accession>